<evidence type="ECO:0000256" key="2">
    <source>
        <dbReference type="ARBA" id="ARBA00022840"/>
    </source>
</evidence>
<dbReference type="InterPro" id="IPR011009">
    <property type="entry name" value="Kinase-like_dom_sf"/>
</dbReference>
<dbReference type="Pfam" id="PF00069">
    <property type="entry name" value="Pkinase"/>
    <property type="match status" value="1"/>
</dbReference>
<dbReference type="InterPro" id="IPR017441">
    <property type="entry name" value="Protein_kinase_ATP_BS"/>
</dbReference>
<sequence>MGNDVSKMNAVFHKKGCHPSSFSNSIESAPVSLYDPHLIRPYITLASGCNRRGNRTLDVIKMLEGKAGVWFTHISIPFPEACDIYDIYLCLEQEYGPKSLKFSFQHSDNTFTIKEFHFSQPKYLFEWWKIPVRITDIIECVIDGEESWDGKTPWLYGIQFVRKPLSKLELMELDKSKRLGAVSHPIIVPIFKEGMRPGFHRTDLPLISPDNRIIQLNYSKVHGVCHDGKHIDKYNIVKVFTGLDALDDIQYLSFPFSVASSLRCIYICINSQFISKRFLFSFKHSDYTSYICYELPQCKTFQWVVLRVDLDGVTQCNIEEIDQSENQTEFRTSKFRIGGIQFQNSLKDDGHKATRRAKMIHPASKIKEVDTLSDDLDVKLRSHISLDGINSTLSGDGDSSPVKESKKDSGCEFDHSSHLIGDMTKEMERIQKSITKEDSLTLTSSAMITPLCIIGSGGFGEILLVKIDGIPFPCVLKKMLHIGNEKVVKGCRREFKVQQKLFNNPKCFNRIPRPLYILDLLDCDMKGVYGFLMEFCVGGSVSAFAKSWCADGKYVSVEEVGDSSFDSPDVDTAEFDFDLMTLNPVKVCSLCLGMIECLDDVFTAKPKLVHRDVKPDNFLVRVDPDSKKCTVVLADLGLVKIQDYISDSQVYVSSKDQYKQPVESNFVCGTFVYNSYESLKYGEHSQMSDAYSLGMSIFSLFQCSPPFLGHPGLRGITERILFISKLSELIQKGMVPILLRSPLFESLLMIEGGKYKPLHSCLNEIFSGLTQLDPKDRMSVHQARIKVQSVKAFLPKIGEGWNYPSIQSIISEQCKKYDGSVGSIEGSGFGLDVEVKKGWDDSQK</sequence>
<dbReference type="InterPro" id="IPR000719">
    <property type="entry name" value="Prot_kinase_dom"/>
</dbReference>
<gene>
    <name evidence="6" type="ORF">ADUPG1_009463</name>
</gene>
<evidence type="ECO:0000256" key="4">
    <source>
        <dbReference type="SAM" id="MobiDB-lite"/>
    </source>
</evidence>
<dbReference type="SUPFAM" id="SSF56112">
    <property type="entry name" value="Protein kinase-like (PK-like)"/>
    <property type="match status" value="1"/>
</dbReference>
<protein>
    <recommendedName>
        <fullName evidence="5">Protein kinase domain-containing protein</fullName>
    </recommendedName>
</protein>
<dbReference type="EMBL" id="BQXS01011243">
    <property type="protein sequence ID" value="GKT36509.1"/>
    <property type="molecule type" value="Genomic_DNA"/>
</dbReference>
<dbReference type="InterPro" id="IPR008271">
    <property type="entry name" value="Ser/Thr_kinase_AS"/>
</dbReference>
<keyword evidence="1 3" id="KW-0547">Nucleotide-binding</keyword>
<name>A0ABQ5KYG8_9EUKA</name>
<dbReference type="PANTHER" id="PTHR44167">
    <property type="entry name" value="OVARIAN-SPECIFIC SERINE/THREONINE-PROTEIN KINASE LOK-RELATED"/>
    <property type="match status" value="1"/>
</dbReference>
<keyword evidence="7" id="KW-1185">Reference proteome</keyword>
<evidence type="ECO:0000259" key="5">
    <source>
        <dbReference type="PROSITE" id="PS50011"/>
    </source>
</evidence>
<dbReference type="Gene3D" id="1.10.510.10">
    <property type="entry name" value="Transferase(Phosphotransferase) domain 1"/>
    <property type="match status" value="1"/>
</dbReference>
<feature type="compositionally biased region" description="Basic and acidic residues" evidence="4">
    <location>
        <begin position="401"/>
        <end position="416"/>
    </location>
</feature>
<evidence type="ECO:0000313" key="6">
    <source>
        <dbReference type="EMBL" id="GKT36509.1"/>
    </source>
</evidence>
<dbReference type="PROSITE" id="PS00107">
    <property type="entry name" value="PROTEIN_KINASE_ATP"/>
    <property type="match status" value="1"/>
</dbReference>
<feature type="region of interest" description="Disordered" evidence="4">
    <location>
        <begin position="395"/>
        <end position="416"/>
    </location>
</feature>
<accession>A0ABQ5KYG8</accession>
<evidence type="ECO:0000256" key="1">
    <source>
        <dbReference type="ARBA" id="ARBA00022741"/>
    </source>
</evidence>
<dbReference type="SMART" id="SM00220">
    <property type="entry name" value="S_TKc"/>
    <property type="match status" value="1"/>
</dbReference>
<keyword evidence="2 3" id="KW-0067">ATP-binding</keyword>
<comment type="caution">
    <text evidence="6">The sequence shown here is derived from an EMBL/GenBank/DDBJ whole genome shotgun (WGS) entry which is preliminary data.</text>
</comment>
<feature type="domain" description="Protein kinase" evidence="5">
    <location>
        <begin position="448"/>
        <end position="794"/>
    </location>
</feature>
<evidence type="ECO:0000256" key="3">
    <source>
        <dbReference type="PROSITE-ProRule" id="PRU10141"/>
    </source>
</evidence>
<feature type="binding site" evidence="3">
    <location>
        <position position="477"/>
    </location>
    <ligand>
        <name>ATP</name>
        <dbReference type="ChEBI" id="CHEBI:30616"/>
    </ligand>
</feature>
<dbReference type="PROSITE" id="PS50011">
    <property type="entry name" value="PROTEIN_KINASE_DOM"/>
    <property type="match status" value="1"/>
</dbReference>
<organism evidence="6 7">
    <name type="scientific">Aduncisulcus paluster</name>
    <dbReference type="NCBI Taxonomy" id="2918883"/>
    <lineage>
        <taxon>Eukaryota</taxon>
        <taxon>Metamonada</taxon>
        <taxon>Carpediemonas-like organisms</taxon>
        <taxon>Aduncisulcus</taxon>
    </lineage>
</organism>
<dbReference type="PANTHER" id="PTHR44167:SF24">
    <property type="entry name" value="SERINE_THREONINE-PROTEIN KINASE CHK2"/>
    <property type="match status" value="1"/>
</dbReference>
<reference evidence="6" key="1">
    <citation type="submission" date="2022-03" db="EMBL/GenBank/DDBJ databases">
        <title>Draft genome sequence of Aduncisulcus paluster, a free-living microaerophilic Fornicata.</title>
        <authorList>
            <person name="Yuyama I."/>
            <person name="Kume K."/>
            <person name="Tamura T."/>
            <person name="Inagaki Y."/>
            <person name="Hashimoto T."/>
        </authorList>
    </citation>
    <scope>NUCLEOTIDE SEQUENCE</scope>
    <source>
        <strain evidence="6">NY0171</strain>
    </source>
</reference>
<proteinExistence type="predicted"/>
<dbReference type="PROSITE" id="PS00108">
    <property type="entry name" value="PROTEIN_KINASE_ST"/>
    <property type="match status" value="1"/>
</dbReference>
<dbReference type="Proteomes" id="UP001057375">
    <property type="component" value="Unassembled WGS sequence"/>
</dbReference>
<evidence type="ECO:0000313" key="7">
    <source>
        <dbReference type="Proteomes" id="UP001057375"/>
    </source>
</evidence>